<gene>
    <name evidence="3" type="ORF">LNINA_LOCUS4679</name>
</gene>
<dbReference type="AlphaFoldDB" id="A0AAV1J8N2"/>
<proteinExistence type="predicted"/>
<evidence type="ECO:0000313" key="3">
    <source>
        <dbReference type="EMBL" id="CAK1544981.1"/>
    </source>
</evidence>
<evidence type="ECO:0000256" key="1">
    <source>
        <dbReference type="SAM" id="MobiDB-lite"/>
    </source>
</evidence>
<feature type="compositionally biased region" description="Polar residues" evidence="1">
    <location>
        <begin position="76"/>
        <end position="88"/>
    </location>
</feature>
<feature type="signal peptide" evidence="2">
    <location>
        <begin position="1"/>
        <end position="33"/>
    </location>
</feature>
<evidence type="ECO:0000313" key="4">
    <source>
        <dbReference type="Proteomes" id="UP001497472"/>
    </source>
</evidence>
<feature type="region of interest" description="Disordered" evidence="1">
    <location>
        <begin position="62"/>
        <end position="94"/>
    </location>
</feature>
<accession>A0AAV1J8N2</accession>
<dbReference type="EMBL" id="CAVLEF010000006">
    <property type="protein sequence ID" value="CAK1544981.1"/>
    <property type="molecule type" value="Genomic_DNA"/>
</dbReference>
<comment type="caution">
    <text evidence="3">The sequence shown here is derived from an EMBL/GenBank/DDBJ whole genome shotgun (WGS) entry which is preliminary data.</text>
</comment>
<protein>
    <submittedName>
        <fullName evidence="3">Uncharacterized protein</fullName>
    </submittedName>
</protein>
<evidence type="ECO:0000256" key="2">
    <source>
        <dbReference type="SAM" id="SignalP"/>
    </source>
</evidence>
<dbReference type="Proteomes" id="UP001497472">
    <property type="component" value="Unassembled WGS sequence"/>
</dbReference>
<feature type="chain" id="PRO_5043561544" evidence="2">
    <location>
        <begin position="34"/>
        <end position="134"/>
    </location>
</feature>
<sequence>MTSLKHGVNLSRRACRHTLSLFTAAALLSVVSSNPVESTTKTSPSIAVDGISTYPGLGFGPMGPVAPLPGEPPGTQLRQKQEITTDSPATEEPKEERKIVIAAFEFHRVETPFLIGVWIFFASIAKIGELVPIK</sequence>
<organism evidence="3 4">
    <name type="scientific">Leptosia nina</name>
    <dbReference type="NCBI Taxonomy" id="320188"/>
    <lineage>
        <taxon>Eukaryota</taxon>
        <taxon>Metazoa</taxon>
        <taxon>Ecdysozoa</taxon>
        <taxon>Arthropoda</taxon>
        <taxon>Hexapoda</taxon>
        <taxon>Insecta</taxon>
        <taxon>Pterygota</taxon>
        <taxon>Neoptera</taxon>
        <taxon>Endopterygota</taxon>
        <taxon>Lepidoptera</taxon>
        <taxon>Glossata</taxon>
        <taxon>Ditrysia</taxon>
        <taxon>Papilionoidea</taxon>
        <taxon>Pieridae</taxon>
        <taxon>Pierinae</taxon>
        <taxon>Leptosia</taxon>
    </lineage>
</organism>
<keyword evidence="2" id="KW-0732">Signal</keyword>
<keyword evidence="4" id="KW-1185">Reference proteome</keyword>
<name>A0AAV1J8N2_9NEOP</name>
<reference evidence="3 4" key="1">
    <citation type="submission" date="2023-11" db="EMBL/GenBank/DDBJ databases">
        <authorList>
            <person name="Okamura Y."/>
        </authorList>
    </citation>
    <scope>NUCLEOTIDE SEQUENCE [LARGE SCALE GENOMIC DNA]</scope>
</reference>